<gene>
    <name evidence="7" type="ORF">CKO42_13380</name>
</gene>
<comment type="similarity">
    <text evidence="5">Belongs to the globin family.</text>
</comment>
<dbReference type="AlphaFoldDB" id="A0A9X0W9Q0"/>
<sequence length="223" mass="25044">MLKLGSARRRVAAPTTASACWRAPKTARARSRAPITASVRSRTPNRSFARPLRAVIFSPCIALKPSSAWPSIRVRRARCAPSSFGGLSMHPDTASRVRQSWALILPQRKTVCRDFYQRLFDRYPELRPLFKGEIGEQADLFVTMINTVISALEHPERVRPLIEILGVRHADYGVRPEDYAKFEKTLLDTLKETLGDELDAEGLAAWREVFETLSQTMQAGAAH</sequence>
<dbReference type="InterPro" id="IPR000971">
    <property type="entry name" value="Globin"/>
</dbReference>
<organism evidence="7 8">
    <name type="scientific">Lamprobacter modestohalophilus</name>
    <dbReference type="NCBI Taxonomy" id="1064514"/>
    <lineage>
        <taxon>Bacteria</taxon>
        <taxon>Pseudomonadati</taxon>
        <taxon>Pseudomonadota</taxon>
        <taxon>Gammaproteobacteria</taxon>
        <taxon>Chromatiales</taxon>
        <taxon>Chromatiaceae</taxon>
        <taxon>Lamprobacter</taxon>
    </lineage>
</organism>
<keyword evidence="2 5" id="KW-0561">Oxygen transport</keyword>
<evidence type="ECO:0000259" key="6">
    <source>
        <dbReference type="PROSITE" id="PS01033"/>
    </source>
</evidence>
<evidence type="ECO:0000256" key="4">
    <source>
        <dbReference type="ARBA" id="ARBA00023004"/>
    </source>
</evidence>
<feature type="domain" description="Globin" evidence="6">
    <location>
        <begin position="86"/>
        <end position="222"/>
    </location>
</feature>
<dbReference type="InterPro" id="IPR009050">
    <property type="entry name" value="Globin-like_sf"/>
</dbReference>
<dbReference type="GO" id="GO:0071500">
    <property type="term" value="P:cellular response to nitrosative stress"/>
    <property type="evidence" value="ECO:0007669"/>
    <property type="project" value="TreeGrafter"/>
</dbReference>
<dbReference type="SUPFAM" id="SSF46458">
    <property type="entry name" value="Globin-like"/>
    <property type="match status" value="1"/>
</dbReference>
<name>A0A9X0W9Q0_9GAMM</name>
<dbReference type="EMBL" id="NRRY01000021">
    <property type="protein sequence ID" value="MBK1619414.1"/>
    <property type="molecule type" value="Genomic_DNA"/>
</dbReference>
<comment type="caution">
    <text evidence="7">The sequence shown here is derived from an EMBL/GenBank/DDBJ whole genome shotgun (WGS) entry which is preliminary data.</text>
</comment>
<dbReference type="Gene3D" id="1.10.490.10">
    <property type="entry name" value="Globins"/>
    <property type="match status" value="1"/>
</dbReference>
<evidence type="ECO:0000313" key="7">
    <source>
        <dbReference type="EMBL" id="MBK1619414.1"/>
    </source>
</evidence>
<dbReference type="Pfam" id="PF00042">
    <property type="entry name" value="Globin"/>
    <property type="match status" value="1"/>
</dbReference>
<dbReference type="GO" id="GO:0046872">
    <property type="term" value="F:metal ion binding"/>
    <property type="evidence" value="ECO:0007669"/>
    <property type="project" value="UniProtKB-KW"/>
</dbReference>
<dbReference type="PANTHER" id="PTHR43396">
    <property type="entry name" value="FLAVOHEMOPROTEIN"/>
    <property type="match status" value="1"/>
</dbReference>
<dbReference type="PANTHER" id="PTHR43396:SF3">
    <property type="entry name" value="FLAVOHEMOPROTEIN"/>
    <property type="match status" value="1"/>
</dbReference>
<evidence type="ECO:0000256" key="2">
    <source>
        <dbReference type="ARBA" id="ARBA00022621"/>
    </source>
</evidence>
<evidence type="ECO:0000313" key="8">
    <source>
        <dbReference type="Proteomes" id="UP001138768"/>
    </source>
</evidence>
<accession>A0A9X0W9Q0</accession>
<dbReference type="GO" id="GO:0008941">
    <property type="term" value="F:nitric oxide dioxygenase NAD(P)H activity"/>
    <property type="evidence" value="ECO:0007669"/>
    <property type="project" value="TreeGrafter"/>
</dbReference>
<keyword evidence="3" id="KW-0479">Metal-binding</keyword>
<dbReference type="Proteomes" id="UP001138768">
    <property type="component" value="Unassembled WGS sequence"/>
</dbReference>
<keyword evidence="1 5" id="KW-0349">Heme</keyword>
<dbReference type="GO" id="GO:0020037">
    <property type="term" value="F:heme binding"/>
    <property type="evidence" value="ECO:0007669"/>
    <property type="project" value="InterPro"/>
</dbReference>
<keyword evidence="8" id="KW-1185">Reference proteome</keyword>
<reference evidence="7 8" key="1">
    <citation type="journal article" date="2020" name="Microorganisms">
        <title>Osmotic Adaptation and Compatible Solute Biosynthesis of Phototrophic Bacteria as Revealed from Genome Analyses.</title>
        <authorList>
            <person name="Imhoff J.F."/>
            <person name="Rahn T."/>
            <person name="Kunzel S."/>
            <person name="Keller A."/>
            <person name="Neulinger S.C."/>
        </authorList>
    </citation>
    <scope>NUCLEOTIDE SEQUENCE [LARGE SCALE GENOMIC DNA]</scope>
    <source>
        <strain evidence="7 8">DSM 25653</strain>
    </source>
</reference>
<evidence type="ECO:0000256" key="5">
    <source>
        <dbReference type="RuleBase" id="RU000356"/>
    </source>
</evidence>
<dbReference type="GO" id="GO:0046210">
    <property type="term" value="P:nitric oxide catabolic process"/>
    <property type="evidence" value="ECO:0007669"/>
    <property type="project" value="TreeGrafter"/>
</dbReference>
<dbReference type="PROSITE" id="PS01033">
    <property type="entry name" value="GLOBIN"/>
    <property type="match status" value="1"/>
</dbReference>
<dbReference type="GO" id="GO:0019825">
    <property type="term" value="F:oxygen binding"/>
    <property type="evidence" value="ECO:0007669"/>
    <property type="project" value="InterPro"/>
</dbReference>
<dbReference type="GO" id="GO:0071949">
    <property type="term" value="F:FAD binding"/>
    <property type="evidence" value="ECO:0007669"/>
    <property type="project" value="TreeGrafter"/>
</dbReference>
<protein>
    <recommendedName>
        <fullName evidence="6">Globin domain-containing protein</fullName>
    </recommendedName>
</protein>
<keyword evidence="5" id="KW-0813">Transport</keyword>
<evidence type="ECO:0000256" key="3">
    <source>
        <dbReference type="ARBA" id="ARBA00022723"/>
    </source>
</evidence>
<evidence type="ECO:0000256" key="1">
    <source>
        <dbReference type="ARBA" id="ARBA00022617"/>
    </source>
</evidence>
<dbReference type="InterPro" id="IPR012292">
    <property type="entry name" value="Globin/Proto"/>
</dbReference>
<keyword evidence="4" id="KW-0408">Iron</keyword>
<proteinExistence type="inferred from homology"/>
<dbReference type="GO" id="GO:0005344">
    <property type="term" value="F:oxygen carrier activity"/>
    <property type="evidence" value="ECO:0007669"/>
    <property type="project" value="UniProtKB-KW"/>
</dbReference>